<keyword evidence="4" id="KW-0808">Transferase</keyword>
<dbReference type="GO" id="GO:0009450">
    <property type="term" value="P:gamma-aminobutyric acid catabolic process"/>
    <property type="evidence" value="ECO:0007669"/>
    <property type="project" value="TreeGrafter"/>
</dbReference>
<dbReference type="PANTHER" id="PTHR43206">
    <property type="entry name" value="AMINOTRANSFERASE"/>
    <property type="match status" value="1"/>
</dbReference>
<evidence type="ECO:0000256" key="1">
    <source>
        <dbReference type="ARBA" id="ARBA00001933"/>
    </source>
</evidence>
<evidence type="ECO:0000256" key="4">
    <source>
        <dbReference type="ARBA" id="ARBA00022679"/>
    </source>
</evidence>
<dbReference type="Gene3D" id="3.40.640.10">
    <property type="entry name" value="Type I PLP-dependent aspartate aminotransferase-like (Major domain)"/>
    <property type="match status" value="1"/>
</dbReference>
<gene>
    <name evidence="7" type="ORF">BSTOLATCC_MIC31526</name>
</gene>
<evidence type="ECO:0000256" key="6">
    <source>
        <dbReference type="RuleBase" id="RU003560"/>
    </source>
</evidence>
<proteinExistence type="inferred from homology"/>
<comment type="similarity">
    <text evidence="2 6">Belongs to the class-III pyridoxal-phosphate-dependent aminotransferase family.</text>
</comment>
<dbReference type="Proteomes" id="UP001162131">
    <property type="component" value="Unassembled WGS sequence"/>
</dbReference>
<keyword evidence="5 6" id="KW-0663">Pyridoxal phosphate</keyword>
<dbReference type="InterPro" id="IPR015421">
    <property type="entry name" value="PyrdxlP-dep_Trfase_major"/>
</dbReference>
<dbReference type="InterPro" id="IPR015422">
    <property type="entry name" value="PyrdxlP-dep_Trfase_small"/>
</dbReference>
<keyword evidence="3" id="KW-0032">Aminotransferase</keyword>
<dbReference type="InterPro" id="IPR005814">
    <property type="entry name" value="Aminotrans_3"/>
</dbReference>
<evidence type="ECO:0000313" key="7">
    <source>
        <dbReference type="EMBL" id="CAG9322391.1"/>
    </source>
</evidence>
<keyword evidence="8" id="KW-1185">Reference proteome</keyword>
<accession>A0AAU9JAZ0</accession>
<dbReference type="AlphaFoldDB" id="A0AAU9JAZ0"/>
<evidence type="ECO:0000256" key="2">
    <source>
        <dbReference type="ARBA" id="ARBA00008954"/>
    </source>
</evidence>
<dbReference type="InterPro" id="IPR015424">
    <property type="entry name" value="PyrdxlP-dep_Trfase"/>
</dbReference>
<organism evidence="7 8">
    <name type="scientific">Blepharisma stoltei</name>
    <dbReference type="NCBI Taxonomy" id="1481888"/>
    <lineage>
        <taxon>Eukaryota</taxon>
        <taxon>Sar</taxon>
        <taxon>Alveolata</taxon>
        <taxon>Ciliophora</taxon>
        <taxon>Postciliodesmatophora</taxon>
        <taxon>Heterotrichea</taxon>
        <taxon>Heterotrichida</taxon>
        <taxon>Blepharismidae</taxon>
        <taxon>Blepharisma</taxon>
    </lineage>
</organism>
<dbReference type="PIRSF" id="PIRSF000521">
    <property type="entry name" value="Transaminase_4ab_Lys_Orn"/>
    <property type="match status" value="1"/>
</dbReference>
<protein>
    <recommendedName>
        <fullName evidence="9">4-aminobutyrate--2-oxoglutarate transaminase</fullName>
    </recommendedName>
</protein>
<dbReference type="PANTHER" id="PTHR43206:SF1">
    <property type="entry name" value="4-AMINOBUTYRATE AMINOTRANSFERASE, MITOCHONDRIAL"/>
    <property type="match status" value="1"/>
</dbReference>
<dbReference type="GO" id="GO:0005739">
    <property type="term" value="C:mitochondrion"/>
    <property type="evidence" value="ECO:0007669"/>
    <property type="project" value="TreeGrafter"/>
</dbReference>
<comment type="caution">
    <text evidence="7">The sequence shown here is derived from an EMBL/GenBank/DDBJ whole genome shotgun (WGS) entry which is preliminary data.</text>
</comment>
<sequence length="483" mass="54190">MKLVTRLINKFKVNNSILLEEPSAPLMSTSIPGPKAKELLCTQSTFSQDFRTIKFIVDLSKSIGNYAVDVDGNIILDTYCHIASLPLGYNHPDMIYNIQSGEYQKYLAQRQSADLPDIHWPRMVRDILLPIAPKNLNEVIVNCGCGSNSNEEAYKIAFSYYMKNKRGGAQPSEKEIELAMNNQGEQLTILSFASAFHGRNLASQSTTHSKPINKIGQPRLDWPKAPFPEIKHPYHLNESHNIREEKRCLAEVEKVFKAAKNPIAGVIIEPILAEGGDKSASPNFYIGVQEIAHKYGALFIVDEVQTGGGPTGRFWGHEHWGGRADPDIVTFAKKLQVSGLFYKQHLRPGRAYALYNSTRGDPVRLLNLRKIREVMDNDNLLRQTERTGMLLKNSLSALSQKYPISNIRGYGTFLAYDFISPEWANAFVKEMLELGVAVGTCGTHSIRVRPSLIFKPKHAEIYLDRAEFAINQILSKGFKLAKV</sequence>
<evidence type="ECO:0000256" key="3">
    <source>
        <dbReference type="ARBA" id="ARBA00022576"/>
    </source>
</evidence>
<dbReference type="GO" id="GO:0030170">
    <property type="term" value="F:pyridoxal phosphate binding"/>
    <property type="evidence" value="ECO:0007669"/>
    <property type="project" value="InterPro"/>
</dbReference>
<dbReference type="Pfam" id="PF00202">
    <property type="entry name" value="Aminotran_3"/>
    <property type="match status" value="1"/>
</dbReference>
<name>A0AAU9JAZ0_9CILI</name>
<evidence type="ECO:0008006" key="9">
    <source>
        <dbReference type="Google" id="ProtNLM"/>
    </source>
</evidence>
<dbReference type="SUPFAM" id="SSF53383">
    <property type="entry name" value="PLP-dependent transferases"/>
    <property type="match status" value="1"/>
</dbReference>
<evidence type="ECO:0000313" key="8">
    <source>
        <dbReference type="Proteomes" id="UP001162131"/>
    </source>
</evidence>
<dbReference type="EMBL" id="CAJZBQ010000032">
    <property type="protein sequence ID" value="CAG9322391.1"/>
    <property type="molecule type" value="Genomic_DNA"/>
</dbReference>
<evidence type="ECO:0000256" key="5">
    <source>
        <dbReference type="ARBA" id="ARBA00022898"/>
    </source>
</evidence>
<dbReference type="Gene3D" id="3.90.1150.10">
    <property type="entry name" value="Aspartate Aminotransferase, domain 1"/>
    <property type="match status" value="1"/>
</dbReference>
<dbReference type="GO" id="GO:0008483">
    <property type="term" value="F:transaminase activity"/>
    <property type="evidence" value="ECO:0007669"/>
    <property type="project" value="UniProtKB-KW"/>
</dbReference>
<comment type="cofactor">
    <cofactor evidence="1">
        <name>pyridoxal 5'-phosphate</name>
        <dbReference type="ChEBI" id="CHEBI:597326"/>
    </cofactor>
</comment>
<reference evidence="7" key="1">
    <citation type="submission" date="2021-09" db="EMBL/GenBank/DDBJ databases">
        <authorList>
            <consortium name="AG Swart"/>
            <person name="Singh M."/>
            <person name="Singh A."/>
            <person name="Seah K."/>
            <person name="Emmerich C."/>
        </authorList>
    </citation>
    <scope>NUCLEOTIDE SEQUENCE</scope>
    <source>
        <strain evidence="7">ATCC30299</strain>
    </source>
</reference>